<dbReference type="InterPro" id="IPR000048">
    <property type="entry name" value="IQ_motif_EF-hand-BS"/>
</dbReference>
<dbReference type="SMART" id="SM00015">
    <property type="entry name" value="IQ"/>
    <property type="match status" value="3"/>
</dbReference>
<protein>
    <submittedName>
        <fullName evidence="4">IQ domain-containing protein F5-like</fullName>
    </submittedName>
</protein>
<dbReference type="PANTHER" id="PTHR21633:SF10">
    <property type="entry name" value="IQ MOTIF CONTAINING F4"/>
    <property type="match status" value="1"/>
</dbReference>
<dbReference type="Pfam" id="PF00612">
    <property type="entry name" value="IQ"/>
    <property type="match status" value="3"/>
</dbReference>
<dbReference type="FunFam" id="1.20.5.190:FF:000015">
    <property type="entry name" value="IQ motif containing F5"/>
    <property type="match status" value="1"/>
</dbReference>
<accession>A0A2Y9G004</accession>
<dbReference type="PROSITE" id="PS50096">
    <property type="entry name" value="IQ"/>
    <property type="match status" value="2"/>
</dbReference>
<evidence type="ECO:0000313" key="4">
    <source>
        <dbReference type="RefSeq" id="XP_012410890.1"/>
    </source>
</evidence>
<organism evidence="3 4">
    <name type="scientific">Trichechus manatus latirostris</name>
    <name type="common">Florida manatee</name>
    <dbReference type="NCBI Taxonomy" id="127582"/>
    <lineage>
        <taxon>Eukaryota</taxon>
        <taxon>Metazoa</taxon>
        <taxon>Chordata</taxon>
        <taxon>Craniata</taxon>
        <taxon>Vertebrata</taxon>
        <taxon>Euteleostomi</taxon>
        <taxon>Mammalia</taxon>
        <taxon>Eutheria</taxon>
        <taxon>Afrotheria</taxon>
        <taxon>Sirenia</taxon>
        <taxon>Trichechidae</taxon>
        <taxon>Trichechus</taxon>
    </lineage>
</organism>
<evidence type="ECO:0000256" key="1">
    <source>
        <dbReference type="ARBA" id="ARBA00022737"/>
    </source>
</evidence>
<dbReference type="FunFam" id="1.20.5.190:FF:000014">
    <property type="entry name" value="IQ motif containing F5"/>
    <property type="match status" value="1"/>
</dbReference>
<keyword evidence="3" id="KW-1185">Reference proteome</keyword>
<dbReference type="PANTHER" id="PTHR21633">
    <property type="entry name" value="IQ MOTIF CONTAINING F"/>
    <property type="match status" value="1"/>
</dbReference>
<dbReference type="RefSeq" id="XP_012410890.1">
    <property type="nucleotide sequence ID" value="XM_012555436.1"/>
</dbReference>
<keyword evidence="1" id="KW-0677">Repeat</keyword>
<proteinExistence type="predicted"/>
<dbReference type="InterPro" id="IPR039887">
    <property type="entry name" value="IQCF"/>
</dbReference>
<reference evidence="4" key="1">
    <citation type="submission" date="2025-08" db="UniProtKB">
        <authorList>
            <consortium name="RefSeq"/>
        </authorList>
    </citation>
    <scope>IDENTIFICATION</scope>
</reference>
<evidence type="ECO:0000313" key="3">
    <source>
        <dbReference type="Proteomes" id="UP000248480"/>
    </source>
</evidence>
<name>A0A2Y9G004_TRIMA</name>
<dbReference type="AlphaFoldDB" id="A0A2Y9G004"/>
<dbReference type="InParanoid" id="A0A2Y9G004"/>
<feature type="region of interest" description="Disordered" evidence="2">
    <location>
        <begin position="23"/>
        <end position="50"/>
    </location>
</feature>
<dbReference type="KEGG" id="tmu:101346180"/>
<evidence type="ECO:0000256" key="2">
    <source>
        <dbReference type="SAM" id="MobiDB-lite"/>
    </source>
</evidence>
<dbReference type="GeneID" id="101346180"/>
<sequence length="187" mass="22401">MAIRKDGNFCEIIIEDVNETTLRKQKQMEEQEKPPPSPPPPKKKKKPPNNQAEAIKIQAWWRGTLVRRTLLHAALTAWIIQCWWRRTMARLLTKRRQEALEYYARREWAATSVQAWFRMLCVRRRYCRLLNAVRIIQAYWRWRNSHIRGCFQGNYELTANQLQLELEIHLGSLTCRITDCIPFPIKK</sequence>
<dbReference type="GO" id="GO:0005516">
    <property type="term" value="F:calmodulin binding"/>
    <property type="evidence" value="ECO:0007669"/>
    <property type="project" value="TreeGrafter"/>
</dbReference>
<dbReference type="Proteomes" id="UP000248480">
    <property type="component" value="Unplaced"/>
</dbReference>
<dbReference type="Gene3D" id="1.20.5.190">
    <property type="match status" value="2"/>
</dbReference>
<gene>
    <name evidence="4" type="primary">LOC101346180</name>
</gene>